<evidence type="ECO:0000313" key="1">
    <source>
        <dbReference type="EMBL" id="MBA9057778.1"/>
    </source>
</evidence>
<dbReference type="EMBL" id="JACJIJ010000002">
    <property type="protein sequence ID" value="MBA9057778.1"/>
    <property type="molecule type" value="Genomic_DNA"/>
</dbReference>
<dbReference type="SUPFAM" id="SSF53335">
    <property type="entry name" value="S-adenosyl-L-methionine-dependent methyltransferases"/>
    <property type="match status" value="1"/>
</dbReference>
<dbReference type="Pfam" id="PF13578">
    <property type="entry name" value="Methyltransf_24"/>
    <property type="match status" value="1"/>
</dbReference>
<sequence length="134" mass="14358">MHRPTPPHQDGEPPEAKVFGTEHEPAKVAEARADIAAAGLSDHVDILVGDLRETLTTLRGPIDFMLVGIWIPMALPALRIVTPLLCPGALVVCDNVVSGRRQYADYLAHVRDPAGPFTSVTLPGHGGLEVSRKN</sequence>
<dbReference type="Proteomes" id="UP000577386">
    <property type="component" value="Unassembled WGS sequence"/>
</dbReference>
<dbReference type="PANTHER" id="PTHR43167">
    <property type="entry name" value="PUTATIVE (AFU_ORTHOLOGUE AFUA_6G01830)-RELATED"/>
    <property type="match status" value="1"/>
</dbReference>
<dbReference type="GeneID" id="93978229"/>
<organism evidence="1 2">
    <name type="scientific">Streptomyces murinus</name>
    <dbReference type="NCBI Taxonomy" id="33900"/>
    <lineage>
        <taxon>Bacteria</taxon>
        <taxon>Bacillati</taxon>
        <taxon>Actinomycetota</taxon>
        <taxon>Actinomycetes</taxon>
        <taxon>Kitasatosporales</taxon>
        <taxon>Streptomycetaceae</taxon>
        <taxon>Streptomyces</taxon>
    </lineage>
</organism>
<keyword evidence="1" id="KW-0489">Methyltransferase</keyword>
<dbReference type="GO" id="GO:0032259">
    <property type="term" value="P:methylation"/>
    <property type="evidence" value="ECO:0007669"/>
    <property type="project" value="UniProtKB-KW"/>
</dbReference>
<reference evidence="1 2" key="1">
    <citation type="submission" date="2020-08" db="EMBL/GenBank/DDBJ databases">
        <title>Sequencing the genomes of 1000 actinobacteria strains.</title>
        <authorList>
            <person name="Klenk H.-P."/>
        </authorList>
    </citation>
    <scope>NUCLEOTIDE SEQUENCE [LARGE SCALE GENOMIC DNA]</scope>
    <source>
        <strain evidence="1 2">DSM 41827</strain>
    </source>
</reference>
<proteinExistence type="predicted"/>
<name>A0A7W3RQY8_STRMR</name>
<protein>
    <submittedName>
        <fullName evidence="1">Putative O-methyltransferase YrrM</fullName>
    </submittedName>
</protein>
<dbReference type="RefSeq" id="WP_182777904.1">
    <property type="nucleotide sequence ID" value="NZ_BAAAHW010000039.1"/>
</dbReference>
<dbReference type="GO" id="GO:0008168">
    <property type="term" value="F:methyltransferase activity"/>
    <property type="evidence" value="ECO:0007669"/>
    <property type="project" value="UniProtKB-KW"/>
</dbReference>
<keyword evidence="1" id="KW-0808">Transferase</keyword>
<evidence type="ECO:0000313" key="2">
    <source>
        <dbReference type="Proteomes" id="UP000577386"/>
    </source>
</evidence>
<gene>
    <name evidence="1" type="ORF">HDA42_006956</name>
</gene>
<dbReference type="Gene3D" id="3.40.50.150">
    <property type="entry name" value="Vaccinia Virus protein VP39"/>
    <property type="match status" value="1"/>
</dbReference>
<keyword evidence="2" id="KW-1185">Reference proteome</keyword>
<dbReference type="PANTHER" id="PTHR43167:SF1">
    <property type="entry name" value="PUTATIVE (AFU_ORTHOLOGUE AFUA_6G01830)-RELATED"/>
    <property type="match status" value="1"/>
</dbReference>
<comment type="caution">
    <text evidence="1">The sequence shown here is derived from an EMBL/GenBank/DDBJ whole genome shotgun (WGS) entry which is preliminary data.</text>
</comment>
<dbReference type="AlphaFoldDB" id="A0A7W3RQY8"/>
<accession>A0A7W3RQY8</accession>
<dbReference type="InterPro" id="IPR029063">
    <property type="entry name" value="SAM-dependent_MTases_sf"/>
</dbReference>